<organism evidence="6 7">
    <name type="scientific">Bifidobacterium longum</name>
    <dbReference type="NCBI Taxonomy" id="216816"/>
    <lineage>
        <taxon>Bacteria</taxon>
        <taxon>Bacillati</taxon>
        <taxon>Actinomycetota</taxon>
        <taxon>Actinomycetes</taxon>
        <taxon>Bifidobacteriales</taxon>
        <taxon>Bifidobacteriaceae</taxon>
        <taxon>Bifidobacterium</taxon>
    </lineage>
</organism>
<evidence type="ECO:0000313" key="7">
    <source>
        <dbReference type="Proteomes" id="UP000028505"/>
    </source>
</evidence>
<evidence type="ECO:0000256" key="4">
    <source>
        <dbReference type="SAM" id="MobiDB-lite"/>
    </source>
</evidence>
<keyword evidence="3" id="KW-0234">DNA repair</keyword>
<keyword evidence="1" id="KW-0227">DNA damage</keyword>
<feature type="compositionally biased region" description="Basic and acidic residues" evidence="4">
    <location>
        <begin position="56"/>
        <end position="67"/>
    </location>
</feature>
<dbReference type="Gene3D" id="3.40.470.10">
    <property type="entry name" value="Uracil-DNA glycosylase-like domain"/>
    <property type="match status" value="1"/>
</dbReference>
<evidence type="ECO:0000259" key="5">
    <source>
        <dbReference type="SMART" id="SM00986"/>
    </source>
</evidence>
<dbReference type="GO" id="GO:0006285">
    <property type="term" value="P:base-excision repair, AP site formation"/>
    <property type="evidence" value="ECO:0007669"/>
    <property type="project" value="InterPro"/>
</dbReference>
<dbReference type="SUPFAM" id="SSF52141">
    <property type="entry name" value="Uracil-DNA glycosylase-like"/>
    <property type="match status" value="1"/>
</dbReference>
<dbReference type="KEGG" id="blx:GS08_00475"/>
<dbReference type="InterPro" id="IPR005122">
    <property type="entry name" value="Uracil-DNA_glycosylase-like"/>
</dbReference>
<dbReference type="CDD" id="cd10028">
    <property type="entry name" value="UDG-F2_TDG_MUG"/>
    <property type="match status" value="1"/>
</dbReference>
<reference evidence="6 7" key="1">
    <citation type="submission" date="2014-06" db="EMBL/GenBank/DDBJ databases">
        <authorList>
            <person name="Zhao X."/>
        </authorList>
    </citation>
    <scope>NUCLEOTIDE SEQUENCE [LARGE SCALE GENOMIC DNA]</scope>
    <source>
        <strain evidence="6 7">BXY01</strain>
    </source>
</reference>
<dbReference type="GO" id="GO:0004844">
    <property type="term" value="F:uracil DNA N-glycosylase activity"/>
    <property type="evidence" value="ECO:0007669"/>
    <property type="project" value="TreeGrafter"/>
</dbReference>
<evidence type="ECO:0000256" key="2">
    <source>
        <dbReference type="ARBA" id="ARBA00022801"/>
    </source>
</evidence>
<gene>
    <name evidence="6" type="ORF">GS08_00475</name>
</gene>
<feature type="region of interest" description="Disordered" evidence="4">
    <location>
        <begin position="1"/>
        <end position="67"/>
    </location>
</feature>
<dbReference type="PANTHER" id="PTHR12159:SF9">
    <property type="entry name" value="G_T MISMATCH-SPECIFIC THYMINE DNA GLYCOSYLASE"/>
    <property type="match status" value="1"/>
</dbReference>
<dbReference type="Proteomes" id="UP000028505">
    <property type="component" value="Chromosome"/>
</dbReference>
<dbReference type="PANTHER" id="PTHR12159">
    <property type="entry name" value="G/T AND G/U MISMATCH-SPECIFIC DNA GLYCOSYLASE"/>
    <property type="match status" value="1"/>
</dbReference>
<feature type="domain" description="Uracil-DNA glycosylase-like" evidence="5">
    <location>
        <begin position="81"/>
        <end position="252"/>
    </location>
</feature>
<evidence type="ECO:0000256" key="3">
    <source>
        <dbReference type="ARBA" id="ARBA00023204"/>
    </source>
</evidence>
<name>A0A7U4KDB6_BIFLN</name>
<dbReference type="InterPro" id="IPR015637">
    <property type="entry name" value="MUG/TDG"/>
</dbReference>
<protein>
    <submittedName>
        <fullName evidence="6">Uracil-DNA glycosylase</fullName>
    </submittedName>
</protein>
<dbReference type="SMART" id="SM00987">
    <property type="entry name" value="UreE_C"/>
    <property type="match status" value="1"/>
</dbReference>
<dbReference type="GO" id="GO:0008263">
    <property type="term" value="F:pyrimidine-specific mismatch base pair DNA N-glycosylase activity"/>
    <property type="evidence" value="ECO:0007669"/>
    <property type="project" value="TreeGrafter"/>
</dbReference>
<evidence type="ECO:0000256" key="1">
    <source>
        <dbReference type="ARBA" id="ARBA00022763"/>
    </source>
</evidence>
<evidence type="ECO:0000313" key="6">
    <source>
        <dbReference type="EMBL" id="AIF89689.1"/>
    </source>
</evidence>
<reference evidence="6 7" key="2">
    <citation type="submission" date="2014-07" db="EMBL/GenBank/DDBJ databases">
        <title>Bifidobacterium longum genome.</title>
        <authorList>
            <person name="Yuan J."/>
            <person name="Wei X."/>
            <person name="Li H."/>
            <person name="Liu W."/>
            <person name="Wang X."/>
        </authorList>
    </citation>
    <scope>NUCLEOTIDE SEQUENCE [LARGE SCALE GENOMIC DNA]</scope>
    <source>
        <strain evidence="6 7">BXY01</strain>
    </source>
</reference>
<dbReference type="SMART" id="SM00986">
    <property type="entry name" value="UDG"/>
    <property type="match status" value="1"/>
</dbReference>
<sequence>MASIIPPPSDESHCRGGLGGECAQDHLAREARSSPTTRTYAANRRKRGTTTMEPVSDIRHSPLEGRRPKRTELAGFVDGTVDDIRCPHPKLLIVGINPGLWTAAVNAPFAYPGNRFWPSLFASGLTPWQVDASYGLRLRDERMMIDRGIGLTNLVNRATAKASELNTAELRQGADRLRELCARVHPRAIAILGITAYRQAFADKSAALGLQDLTAEETDRFGGAQLWVIPQPSGLNAHATMPVLVDWWRRVADAAGLDLAAAR</sequence>
<proteinExistence type="predicted"/>
<dbReference type="Pfam" id="PF03167">
    <property type="entry name" value="UDG"/>
    <property type="match status" value="1"/>
</dbReference>
<feature type="compositionally biased region" description="Basic and acidic residues" evidence="4">
    <location>
        <begin position="23"/>
        <end position="32"/>
    </location>
</feature>
<dbReference type="InterPro" id="IPR036895">
    <property type="entry name" value="Uracil-DNA_glycosylase-like_sf"/>
</dbReference>
<accession>A0A7U4KDB6</accession>
<dbReference type="AlphaFoldDB" id="A0A7U4KDB6"/>
<keyword evidence="2" id="KW-0378">Hydrolase</keyword>
<dbReference type="EMBL" id="CP008885">
    <property type="protein sequence ID" value="AIF89689.1"/>
    <property type="molecule type" value="Genomic_DNA"/>
</dbReference>